<organism evidence="15 16">
    <name type="scientific">Ziziphus jujuba</name>
    <name type="common">Chinese jujube</name>
    <name type="synonym">Ziziphus sativa</name>
    <dbReference type="NCBI Taxonomy" id="326968"/>
    <lineage>
        <taxon>Eukaryota</taxon>
        <taxon>Viridiplantae</taxon>
        <taxon>Streptophyta</taxon>
        <taxon>Embryophyta</taxon>
        <taxon>Tracheophyta</taxon>
        <taxon>Spermatophyta</taxon>
        <taxon>Magnoliopsida</taxon>
        <taxon>eudicotyledons</taxon>
        <taxon>Gunneridae</taxon>
        <taxon>Pentapetalae</taxon>
        <taxon>rosids</taxon>
        <taxon>fabids</taxon>
        <taxon>Rosales</taxon>
        <taxon>Rhamnaceae</taxon>
        <taxon>Paliureae</taxon>
        <taxon>Ziziphus</taxon>
    </lineage>
</organism>
<evidence type="ECO:0000256" key="2">
    <source>
        <dbReference type="ARBA" id="ARBA00004609"/>
    </source>
</evidence>
<comment type="similarity">
    <text evidence="3">Belongs to the plant LTP family.</text>
</comment>
<dbReference type="GO" id="GO:0098552">
    <property type="term" value="C:side of membrane"/>
    <property type="evidence" value="ECO:0007669"/>
    <property type="project" value="UniProtKB-KW"/>
</dbReference>
<evidence type="ECO:0000256" key="5">
    <source>
        <dbReference type="ARBA" id="ARBA00022475"/>
    </source>
</evidence>
<dbReference type="InterPro" id="IPR036312">
    <property type="entry name" value="Bifun_inhib/LTP/seed_sf"/>
</dbReference>
<dbReference type="AlphaFoldDB" id="A0A6P4ABF3"/>
<keyword evidence="4" id="KW-0813">Transport</keyword>
<dbReference type="SMART" id="SM00499">
    <property type="entry name" value="AAI"/>
    <property type="match status" value="1"/>
</dbReference>
<evidence type="ECO:0000256" key="12">
    <source>
        <dbReference type="SAM" id="MobiDB-lite"/>
    </source>
</evidence>
<feature type="compositionally biased region" description="Polar residues" evidence="12">
    <location>
        <begin position="154"/>
        <end position="175"/>
    </location>
</feature>
<comment type="function">
    <text evidence="1">Plant non-specific lipid-transfer proteins transfer phospholipids as well as galactolipids across membranes. May play a role in wax or cutin deposition in the cell walls of expanding epidermal cells and certain secretory tissues.</text>
</comment>
<keyword evidence="6" id="KW-0336">GPI-anchor</keyword>
<dbReference type="RefSeq" id="XP_015883003.3">
    <property type="nucleotide sequence ID" value="XM_016027517.4"/>
</dbReference>
<reference evidence="15" key="1">
    <citation type="submission" date="2025-05" db="UniProtKB">
        <authorList>
            <consortium name="RefSeq"/>
        </authorList>
    </citation>
    <scope>NUCLEOTIDE SEQUENCE [LARGE SCALE GENOMIC DNA]</scope>
</reference>
<keyword evidence="15" id="KW-1185">Reference proteome</keyword>
<keyword evidence="13" id="KW-0472">Membrane</keyword>
<keyword evidence="9" id="KW-1015">Disulfide bond</keyword>
<reference evidence="16" key="2">
    <citation type="submission" date="2025-08" db="UniProtKB">
        <authorList>
            <consortium name="RefSeq"/>
        </authorList>
    </citation>
    <scope>IDENTIFICATION</scope>
    <source>
        <tissue evidence="16">Seedling</tissue>
    </source>
</reference>
<dbReference type="Gene3D" id="1.10.110.10">
    <property type="entry name" value="Plant lipid-transfer and hydrophobic proteins"/>
    <property type="match status" value="1"/>
</dbReference>
<keyword evidence="10" id="KW-0325">Glycoprotein</keyword>
<evidence type="ECO:0000256" key="10">
    <source>
        <dbReference type="ARBA" id="ARBA00023180"/>
    </source>
</evidence>
<dbReference type="PANTHER" id="PTHR33044">
    <property type="entry name" value="BIFUNCTIONAL INHIBITOR/LIPID-TRANSFER PROTEIN/SEED STORAGE 2S ALBUMIN SUPERFAMILY PROTEIN-RELATED"/>
    <property type="match status" value="1"/>
</dbReference>
<dbReference type="CDD" id="cd00010">
    <property type="entry name" value="AAI_LTSS"/>
    <property type="match status" value="1"/>
</dbReference>
<keyword evidence="11" id="KW-0449">Lipoprotein</keyword>
<protein>
    <submittedName>
        <fullName evidence="16">Non-specific lipid transfer protein GPI-anchored 10</fullName>
    </submittedName>
</protein>
<proteinExistence type="inferred from homology"/>
<evidence type="ECO:0000256" key="1">
    <source>
        <dbReference type="ARBA" id="ARBA00003211"/>
    </source>
</evidence>
<keyword evidence="13" id="KW-0812">Transmembrane</keyword>
<dbReference type="FunCoup" id="A0A6P4ABF3">
    <property type="interactions" value="4"/>
</dbReference>
<evidence type="ECO:0000313" key="15">
    <source>
        <dbReference type="Proteomes" id="UP001652623"/>
    </source>
</evidence>
<name>A0A6P4ABF3_ZIZJJ</name>
<evidence type="ECO:0000256" key="4">
    <source>
        <dbReference type="ARBA" id="ARBA00022448"/>
    </source>
</evidence>
<feature type="domain" description="Bifunctional inhibitor/plant lipid transfer protein/seed storage helical" evidence="14">
    <location>
        <begin position="64"/>
        <end position="139"/>
    </location>
</feature>
<dbReference type="InterPro" id="IPR016140">
    <property type="entry name" value="Bifunc_inhib/LTP/seed_store"/>
</dbReference>
<keyword evidence="8" id="KW-0446">Lipid-binding</keyword>
<dbReference type="SUPFAM" id="SSF47699">
    <property type="entry name" value="Bifunctional inhibitor/lipid-transfer protein/seed storage 2S albumin"/>
    <property type="match status" value="1"/>
</dbReference>
<accession>A0A6P4ABF3</accession>
<dbReference type="GO" id="GO:0008289">
    <property type="term" value="F:lipid binding"/>
    <property type="evidence" value="ECO:0007669"/>
    <property type="project" value="UniProtKB-KW"/>
</dbReference>
<feature type="transmembrane region" description="Helical" evidence="13">
    <location>
        <begin position="201"/>
        <end position="217"/>
    </location>
</feature>
<comment type="subcellular location">
    <subcellularLocation>
        <location evidence="2">Cell membrane</location>
        <topology evidence="2">Lipid-anchor</topology>
        <topology evidence="2">GPI-anchor</topology>
    </subcellularLocation>
</comment>
<keyword evidence="7" id="KW-0732">Signal</keyword>
<dbReference type="GeneID" id="107418831"/>
<evidence type="ECO:0000256" key="13">
    <source>
        <dbReference type="SAM" id="Phobius"/>
    </source>
</evidence>
<evidence type="ECO:0000313" key="16">
    <source>
        <dbReference type="RefSeq" id="XP_015883003.3"/>
    </source>
</evidence>
<evidence type="ECO:0000256" key="6">
    <source>
        <dbReference type="ARBA" id="ARBA00022622"/>
    </source>
</evidence>
<evidence type="ECO:0000256" key="3">
    <source>
        <dbReference type="ARBA" id="ARBA00009748"/>
    </source>
</evidence>
<evidence type="ECO:0000259" key="14">
    <source>
        <dbReference type="SMART" id="SM00499"/>
    </source>
</evidence>
<dbReference type="KEGG" id="zju:107418831"/>
<evidence type="ECO:0000256" key="11">
    <source>
        <dbReference type="ARBA" id="ARBA00023288"/>
    </source>
</evidence>
<dbReference type="GO" id="GO:0005886">
    <property type="term" value="C:plasma membrane"/>
    <property type="evidence" value="ECO:0007669"/>
    <property type="project" value="UniProtKB-SubCell"/>
</dbReference>
<keyword evidence="13" id="KW-1133">Transmembrane helix</keyword>
<feature type="region of interest" description="Disordered" evidence="12">
    <location>
        <begin position="141"/>
        <end position="175"/>
    </location>
</feature>
<gene>
    <name evidence="16" type="primary">LOC107418831</name>
</gene>
<evidence type="ECO:0000256" key="9">
    <source>
        <dbReference type="ARBA" id="ARBA00023157"/>
    </source>
</evidence>
<sequence length="221" mass="23394">MLNQLFLPPWSFLHKQKSKSMASLRYFHQFAALLPSLVLAIFFSTISLPSFTFSQVPSPSIAQCAPQLLPLASCAPFVQGTAQSPTVPCCNNLRQIYNQQPKCLCLLLNDTTLSSFPINSTLALQLPLLCSLQADMSTCSGVSVPPPPTSPGSQVSLGTNPHTTAGSNSTVAASPTFQTAPRPSITGLGFGNSASNKPKTGGGYIVVMMAMMMASLLKELL</sequence>
<dbReference type="Pfam" id="PF14368">
    <property type="entry name" value="LTP_2"/>
    <property type="match status" value="1"/>
</dbReference>
<dbReference type="InParanoid" id="A0A6P4ABF3"/>
<evidence type="ECO:0000256" key="7">
    <source>
        <dbReference type="ARBA" id="ARBA00022729"/>
    </source>
</evidence>
<dbReference type="Proteomes" id="UP001652623">
    <property type="component" value="Chromosome 2"/>
</dbReference>
<evidence type="ECO:0000256" key="8">
    <source>
        <dbReference type="ARBA" id="ARBA00023121"/>
    </source>
</evidence>
<keyword evidence="5" id="KW-1003">Cell membrane</keyword>
<dbReference type="InterPro" id="IPR043325">
    <property type="entry name" value="LTSS"/>
</dbReference>